<keyword evidence="3" id="KW-1185">Reference proteome</keyword>
<name>A0A1I4G9V0_9GAMM</name>
<protein>
    <submittedName>
        <fullName evidence="2">Uncharacterized protein</fullName>
    </submittedName>
</protein>
<proteinExistence type="predicted"/>
<reference evidence="2 4" key="2">
    <citation type="submission" date="2016-10" db="EMBL/GenBank/DDBJ databases">
        <authorList>
            <person name="de Groot N.N."/>
        </authorList>
    </citation>
    <scope>NUCLEOTIDE SEQUENCE [LARGE SCALE GENOMIC DNA]</scope>
    <source>
        <strain evidence="2 4">DSM 381</strain>
    </source>
</reference>
<evidence type="ECO:0000313" key="4">
    <source>
        <dbReference type="Proteomes" id="UP000199579"/>
    </source>
</evidence>
<sequence>MCRIPSHQREQDSIDVQVATFLSRGGAIQRLDNRGEAVGVATEDLPCLPVPSPELVVLQEVPPESPIQVADDVPPMPAPARDYADFVAELRAIQHAAAERLQMLEQAFERFCA</sequence>
<gene>
    <name evidence="1" type="ORF">SAMN04244571_02994</name>
    <name evidence="2" type="ORF">SAMN04244574_03740</name>
</gene>
<dbReference type="Proteomes" id="UP000199579">
    <property type="component" value="Unassembled WGS sequence"/>
</dbReference>
<evidence type="ECO:0000313" key="3">
    <source>
        <dbReference type="Proteomes" id="UP000198861"/>
    </source>
</evidence>
<evidence type="ECO:0000313" key="2">
    <source>
        <dbReference type="EMBL" id="SFL26764.1"/>
    </source>
</evidence>
<dbReference type="EMBL" id="FOKJ01000053">
    <property type="protein sequence ID" value="SFB46302.1"/>
    <property type="molecule type" value="Genomic_DNA"/>
</dbReference>
<dbReference type="EMBL" id="FOSX01000084">
    <property type="protein sequence ID" value="SFL26764.1"/>
    <property type="molecule type" value="Genomic_DNA"/>
</dbReference>
<dbReference type="RefSeq" id="WP_090942834.1">
    <property type="nucleotide sequence ID" value="NZ_FOKJ01000053.1"/>
</dbReference>
<reference evidence="1 3" key="1">
    <citation type="submission" date="2016-10" db="EMBL/GenBank/DDBJ databases">
        <authorList>
            <person name="Varghese N."/>
            <person name="Submissions S."/>
        </authorList>
    </citation>
    <scope>NUCLEOTIDE SEQUENCE [LARGE SCALE GENOMIC DNA]</scope>
    <source>
        <strain evidence="1 3">DSM 282</strain>
    </source>
</reference>
<evidence type="ECO:0000313" key="1">
    <source>
        <dbReference type="EMBL" id="SFB46302.1"/>
    </source>
</evidence>
<accession>A0A1I4G9V0</accession>
<organism evidence="2 4">
    <name type="scientific">Azotobacter beijerinckii</name>
    <dbReference type="NCBI Taxonomy" id="170623"/>
    <lineage>
        <taxon>Bacteria</taxon>
        <taxon>Pseudomonadati</taxon>
        <taxon>Pseudomonadota</taxon>
        <taxon>Gammaproteobacteria</taxon>
        <taxon>Pseudomonadales</taxon>
        <taxon>Pseudomonadaceae</taxon>
        <taxon>Azotobacter</taxon>
    </lineage>
</organism>
<dbReference type="Proteomes" id="UP000198861">
    <property type="component" value="Unassembled WGS sequence"/>
</dbReference>
<dbReference type="AlphaFoldDB" id="A0A1I4G9V0"/>